<feature type="transmembrane region" description="Helical" evidence="12">
    <location>
        <begin position="150"/>
        <end position="170"/>
    </location>
</feature>
<dbReference type="OrthoDB" id="9775735at2"/>
<keyword evidence="10" id="KW-0418">Kinase</keyword>
<feature type="transmembrane region" description="Helical" evidence="12">
    <location>
        <begin position="490"/>
        <end position="512"/>
    </location>
</feature>
<dbReference type="PANTHER" id="PTHR30047:SF7">
    <property type="entry name" value="HIGH-AFFINITY CHOLINE TRANSPORT PROTEIN"/>
    <property type="match status" value="1"/>
</dbReference>
<keyword evidence="14" id="KW-1185">Reference proteome</keyword>
<dbReference type="eggNOG" id="COG1292">
    <property type="taxonomic scope" value="Bacteria"/>
</dbReference>
<keyword evidence="10" id="KW-0808">Transferase</keyword>
<dbReference type="Pfam" id="PF01121">
    <property type="entry name" value="CoaE"/>
    <property type="match status" value="1"/>
</dbReference>
<comment type="subcellular location">
    <subcellularLocation>
        <location evidence="1">Cell membrane</location>
        <topology evidence="1">Multi-pass membrane protein</topology>
    </subcellularLocation>
    <subcellularLocation>
        <location evidence="10">Cytoplasm</location>
    </subcellularLocation>
</comment>
<evidence type="ECO:0000256" key="4">
    <source>
        <dbReference type="ARBA" id="ARBA00022475"/>
    </source>
</evidence>
<dbReference type="Gene3D" id="3.40.50.300">
    <property type="entry name" value="P-loop containing nucleotide triphosphate hydrolases"/>
    <property type="match status" value="1"/>
</dbReference>
<dbReference type="HOGENOM" id="CLU_010118_2_0_11"/>
<feature type="transmembrane region" description="Helical" evidence="12">
    <location>
        <begin position="20"/>
        <end position="38"/>
    </location>
</feature>
<dbReference type="PROSITE" id="PS51219">
    <property type="entry name" value="DPCK"/>
    <property type="match status" value="1"/>
</dbReference>
<dbReference type="RefSeq" id="WP_038568329.1">
    <property type="nucleotide sequence ID" value="NZ_CP008889.1"/>
</dbReference>
<keyword evidence="6 10" id="KW-0547">Nucleotide-binding</keyword>
<dbReference type="GO" id="GO:0005737">
    <property type="term" value="C:cytoplasm"/>
    <property type="evidence" value="ECO:0007669"/>
    <property type="project" value="UniProtKB-SubCell"/>
</dbReference>
<dbReference type="InterPro" id="IPR001977">
    <property type="entry name" value="Depp_CoAkinase"/>
</dbReference>
<feature type="transmembrane region" description="Helical" evidence="12">
    <location>
        <begin position="266"/>
        <end position="286"/>
    </location>
</feature>
<dbReference type="NCBIfam" id="TIGR00152">
    <property type="entry name" value="dephospho-CoA kinase"/>
    <property type="match status" value="1"/>
</dbReference>
<protein>
    <recommendedName>
        <fullName evidence="10 11">Dephospho-CoA kinase</fullName>
        <ecNumber evidence="10 11">2.7.1.24</ecNumber>
    </recommendedName>
    <alternativeName>
        <fullName evidence="10">Dephosphocoenzyme A kinase</fullName>
    </alternativeName>
</protein>
<keyword evidence="9 12" id="KW-0472">Membrane</keyword>
<evidence type="ECO:0000256" key="6">
    <source>
        <dbReference type="ARBA" id="ARBA00022741"/>
    </source>
</evidence>
<evidence type="ECO:0000256" key="2">
    <source>
        <dbReference type="ARBA" id="ARBA00005658"/>
    </source>
</evidence>
<feature type="transmembrane region" description="Helical" evidence="12">
    <location>
        <begin position="233"/>
        <end position="254"/>
    </location>
</feature>
<dbReference type="CDD" id="cd02022">
    <property type="entry name" value="DPCK"/>
    <property type="match status" value="1"/>
</dbReference>
<dbReference type="GO" id="GO:0015937">
    <property type="term" value="P:coenzyme A biosynthetic process"/>
    <property type="evidence" value="ECO:0007669"/>
    <property type="project" value="UniProtKB-UniRule"/>
</dbReference>
<feature type="transmembrane region" description="Helical" evidence="12">
    <location>
        <begin position="354"/>
        <end position="375"/>
    </location>
</feature>
<evidence type="ECO:0000256" key="7">
    <source>
        <dbReference type="ARBA" id="ARBA00022840"/>
    </source>
</evidence>
<comment type="similarity">
    <text evidence="10">Belongs to the CoaE family.</text>
</comment>
<dbReference type="Proteomes" id="UP000027986">
    <property type="component" value="Chromosome"/>
</dbReference>
<feature type="transmembrane region" description="Helical" evidence="12">
    <location>
        <begin position="197"/>
        <end position="221"/>
    </location>
</feature>
<sequence length="787" mass="84663">MSSFTTRLHDRLGLRTSPRIFFGSAALIVLFTASMALFPDPVRSVFGAAAHWLRFDLGWFYTAAATLLVVFSLGLAASRYGRVKLGPDDAEPAYSGLSWFAMMFAAGVGATLMFWGIAEPINHYARPPLGAAPYSDEAAWDALSIANFHFGIHMWAILVVPGLCFGYFTYKRNLPPRVSSAFHPLLGDRIHGPIGQAIDIIAVVSTVFGLAVSTGLGALQINSGMNDVFGVPIAGWVQAAILAVITAAALTSVLAGMDKGVKNLSYANILMAIALLLFVAMTAMSASDVARGIVESAGRYLSQLPMLSTFNDTMHHGAWSGQWTVFYWAWTVTWAPFVGMFVAKISRGRTIRAFVTASIGLPSAFVIVWIGVYGLTSITSDRASAKAAGQGGSLAHTIVDENNPQAALFQFLRDLPGYLPVATLALAVIVIFFITSIDSGALVMDAMVNGHEDASVRRQRVFWSLSVGAVCAAIILTAGEDGLSALQEVIIVIGFPITVLTVLQAWLLFQALREDAGAARPMRTRQWKQVLPAEEYERRAAEGVLDEDAYVVLPEFEEGTEPEFETHVPTTAQTQQQAAERAAVSLGLTGPVAAGKSVVGDAFERRGAVVVEFDEVMRELLVPGEEALDRLREVFSETIAHPDGTIDWHTLDDLTTRSPAARERMYAVIGPFVRAEADARAKAVGDDSVLVLDLALLTDAATPRDFDHVVVVEAPAEVRVERLMAERGLDLEQAWAEIDADTQGRERSDAADVVLSNEGSIDELDAAVGAFWDDEVAPALNSAATRV</sequence>
<dbReference type="GeneID" id="41841065"/>
<evidence type="ECO:0000313" key="13">
    <source>
        <dbReference type="EMBL" id="AIF40872.1"/>
    </source>
</evidence>
<evidence type="ECO:0000256" key="10">
    <source>
        <dbReference type="HAMAP-Rule" id="MF_00376"/>
    </source>
</evidence>
<evidence type="ECO:0000256" key="11">
    <source>
        <dbReference type="NCBIfam" id="TIGR00152"/>
    </source>
</evidence>
<dbReference type="EMBL" id="CP008889">
    <property type="protein sequence ID" value="AIF40872.1"/>
    <property type="molecule type" value="Genomic_DNA"/>
</dbReference>
<comment type="catalytic activity">
    <reaction evidence="10">
        <text>3'-dephospho-CoA + ATP = ADP + CoA + H(+)</text>
        <dbReference type="Rhea" id="RHEA:18245"/>
        <dbReference type="ChEBI" id="CHEBI:15378"/>
        <dbReference type="ChEBI" id="CHEBI:30616"/>
        <dbReference type="ChEBI" id="CHEBI:57287"/>
        <dbReference type="ChEBI" id="CHEBI:57328"/>
        <dbReference type="ChEBI" id="CHEBI:456216"/>
        <dbReference type="EC" id="2.7.1.24"/>
    </reaction>
</comment>
<dbReference type="GO" id="GO:0005524">
    <property type="term" value="F:ATP binding"/>
    <property type="evidence" value="ECO:0007669"/>
    <property type="project" value="UniProtKB-UniRule"/>
</dbReference>
<comment type="function">
    <text evidence="10">Catalyzes the phosphorylation of the 3'-hydroxyl group of dephosphocoenzyme A to form coenzyme A.</text>
</comment>
<dbReference type="KEGG" id="dni:HX89_07870"/>
<proteinExistence type="inferred from homology"/>
<dbReference type="SUPFAM" id="SSF52540">
    <property type="entry name" value="P-loop containing nucleoside triphosphate hydrolases"/>
    <property type="match status" value="1"/>
</dbReference>
<dbReference type="UniPathway" id="UPA00241">
    <property type="reaction ID" value="UER00356"/>
</dbReference>
<feature type="transmembrane region" description="Helical" evidence="12">
    <location>
        <begin position="97"/>
        <end position="118"/>
    </location>
</feature>
<keyword evidence="3" id="KW-0813">Transport</keyword>
<keyword evidence="10" id="KW-0173">Coenzyme A biosynthesis</keyword>
<dbReference type="GO" id="GO:0004140">
    <property type="term" value="F:dephospho-CoA kinase activity"/>
    <property type="evidence" value="ECO:0007669"/>
    <property type="project" value="UniProtKB-UniRule"/>
</dbReference>
<dbReference type="InterPro" id="IPR027417">
    <property type="entry name" value="P-loop_NTPase"/>
</dbReference>
<feature type="transmembrane region" description="Helical" evidence="12">
    <location>
        <begin position="325"/>
        <end position="342"/>
    </location>
</feature>
<dbReference type="GO" id="GO:0005886">
    <property type="term" value="C:plasma membrane"/>
    <property type="evidence" value="ECO:0007669"/>
    <property type="project" value="UniProtKB-SubCell"/>
</dbReference>
<evidence type="ECO:0000256" key="8">
    <source>
        <dbReference type="ARBA" id="ARBA00022989"/>
    </source>
</evidence>
<dbReference type="HAMAP" id="MF_00376">
    <property type="entry name" value="Dephospho_CoA_kinase"/>
    <property type="match status" value="1"/>
</dbReference>
<feature type="transmembrane region" description="Helical" evidence="12">
    <location>
        <begin position="418"/>
        <end position="440"/>
    </location>
</feature>
<dbReference type="PANTHER" id="PTHR30047">
    <property type="entry name" value="HIGH-AFFINITY CHOLINE TRANSPORT PROTEIN-RELATED"/>
    <property type="match status" value="1"/>
</dbReference>
<evidence type="ECO:0000256" key="5">
    <source>
        <dbReference type="ARBA" id="ARBA00022692"/>
    </source>
</evidence>
<dbReference type="InterPro" id="IPR000060">
    <property type="entry name" value="BCCT_transptr"/>
</dbReference>
<name>A0A075JHW6_9MICO</name>
<feature type="binding site" evidence="10">
    <location>
        <begin position="593"/>
        <end position="598"/>
    </location>
    <ligand>
        <name>ATP</name>
        <dbReference type="ChEBI" id="CHEBI:30616"/>
    </ligand>
</feature>
<comment type="similarity">
    <text evidence="2">Belongs to the BCCT transporter (TC 2.A.15) family.</text>
</comment>
<dbReference type="AlphaFoldDB" id="A0A075JHW6"/>
<accession>A0A075JHW6</accession>
<evidence type="ECO:0000313" key="14">
    <source>
        <dbReference type="Proteomes" id="UP000027986"/>
    </source>
</evidence>
<evidence type="ECO:0000256" key="3">
    <source>
        <dbReference type="ARBA" id="ARBA00022448"/>
    </source>
</evidence>
<evidence type="ECO:0000256" key="12">
    <source>
        <dbReference type="SAM" id="Phobius"/>
    </source>
</evidence>
<organism evidence="13 14">
    <name type="scientific">Dermacoccus nishinomiyaensis</name>
    <dbReference type="NCBI Taxonomy" id="1274"/>
    <lineage>
        <taxon>Bacteria</taxon>
        <taxon>Bacillati</taxon>
        <taxon>Actinomycetota</taxon>
        <taxon>Actinomycetes</taxon>
        <taxon>Micrococcales</taxon>
        <taxon>Dermacoccaceae</taxon>
        <taxon>Dermacoccus</taxon>
    </lineage>
</organism>
<keyword evidence="7 10" id="KW-0067">ATP-binding</keyword>
<dbReference type="NCBIfam" id="TIGR00842">
    <property type="entry name" value="bcct"/>
    <property type="match status" value="1"/>
</dbReference>
<feature type="transmembrane region" description="Helical" evidence="12">
    <location>
        <begin position="461"/>
        <end position="478"/>
    </location>
</feature>
<dbReference type="Pfam" id="PF02028">
    <property type="entry name" value="BCCT"/>
    <property type="match status" value="1"/>
</dbReference>
<dbReference type="EC" id="2.7.1.24" evidence="10 11"/>
<comment type="pathway">
    <text evidence="10">Cofactor biosynthesis; coenzyme A biosynthesis; CoA from (R)-pantothenate: step 5/5.</text>
</comment>
<reference evidence="13 14" key="1">
    <citation type="submission" date="2014-07" db="EMBL/GenBank/DDBJ databases">
        <title>Genome Sequencing of Dermacoccus nishinomiyaensis.</title>
        <authorList>
            <person name="Hong K.W."/>
            <person name="Chan K.G."/>
        </authorList>
    </citation>
    <scope>NUCLEOTIDE SEQUENCE [LARGE SCALE GENOMIC DNA]</scope>
    <source>
        <strain evidence="13 14">M25</strain>
    </source>
</reference>
<feature type="transmembrane region" description="Helical" evidence="12">
    <location>
        <begin position="58"/>
        <end position="77"/>
    </location>
</feature>
<gene>
    <name evidence="10" type="primary">coaE</name>
    <name evidence="13" type="ORF">HX89_07870</name>
</gene>
<keyword evidence="4" id="KW-1003">Cell membrane</keyword>
<keyword evidence="8 12" id="KW-1133">Transmembrane helix</keyword>
<keyword evidence="5 12" id="KW-0812">Transmembrane</keyword>
<evidence type="ECO:0000256" key="1">
    <source>
        <dbReference type="ARBA" id="ARBA00004651"/>
    </source>
</evidence>
<evidence type="ECO:0000256" key="9">
    <source>
        <dbReference type="ARBA" id="ARBA00023136"/>
    </source>
</evidence>
<dbReference type="GO" id="GO:0022857">
    <property type="term" value="F:transmembrane transporter activity"/>
    <property type="evidence" value="ECO:0007669"/>
    <property type="project" value="InterPro"/>
</dbReference>
<keyword evidence="10" id="KW-0963">Cytoplasm</keyword>
<dbReference type="eggNOG" id="COG0237">
    <property type="taxonomic scope" value="Bacteria"/>
</dbReference>